<dbReference type="AlphaFoldDB" id="A0A0F9NBH8"/>
<dbReference type="PANTHER" id="PTHR13323">
    <property type="entry name" value="LATE ENDOSOMAL/LYSOSOMAL MP1 INTERACTING PROTEIN"/>
    <property type="match status" value="1"/>
</dbReference>
<gene>
    <name evidence="2" type="ORF">LCGC14_0971880</name>
</gene>
<dbReference type="InterPro" id="IPR004942">
    <property type="entry name" value="Roadblock/LAMTOR2_dom"/>
</dbReference>
<reference evidence="2" key="1">
    <citation type="journal article" date="2015" name="Nature">
        <title>Complex archaea that bridge the gap between prokaryotes and eukaryotes.</title>
        <authorList>
            <person name="Spang A."/>
            <person name="Saw J.H."/>
            <person name="Jorgensen S.L."/>
            <person name="Zaremba-Niedzwiedzka K."/>
            <person name="Martijn J."/>
            <person name="Lind A.E."/>
            <person name="van Eijk R."/>
            <person name="Schleper C."/>
            <person name="Guy L."/>
            <person name="Ettema T.J."/>
        </authorList>
    </citation>
    <scope>NUCLEOTIDE SEQUENCE</scope>
</reference>
<dbReference type="Pfam" id="PF03259">
    <property type="entry name" value="Robl_LC7"/>
    <property type="match status" value="1"/>
</dbReference>
<organism evidence="2">
    <name type="scientific">marine sediment metagenome</name>
    <dbReference type="NCBI Taxonomy" id="412755"/>
    <lineage>
        <taxon>unclassified sequences</taxon>
        <taxon>metagenomes</taxon>
        <taxon>ecological metagenomes</taxon>
    </lineage>
</organism>
<dbReference type="EMBL" id="LAZR01003577">
    <property type="protein sequence ID" value="KKN16835.1"/>
    <property type="molecule type" value="Genomic_DNA"/>
</dbReference>
<protein>
    <recommendedName>
        <fullName evidence="1">Roadblock/LAMTOR2 domain-containing protein</fullName>
    </recommendedName>
</protein>
<proteinExistence type="predicted"/>
<dbReference type="InterPro" id="IPR037587">
    <property type="entry name" value="LAMTOR2-like"/>
</dbReference>
<dbReference type="Gene3D" id="3.30.450.30">
    <property type="entry name" value="Dynein light chain 2a, cytoplasmic"/>
    <property type="match status" value="1"/>
</dbReference>
<evidence type="ECO:0000313" key="2">
    <source>
        <dbReference type="EMBL" id="KKN16835.1"/>
    </source>
</evidence>
<accession>A0A0F9NBH8</accession>
<dbReference type="SUPFAM" id="SSF103196">
    <property type="entry name" value="Roadblock/LC7 domain"/>
    <property type="match status" value="1"/>
</dbReference>
<dbReference type="GO" id="GO:0032008">
    <property type="term" value="P:positive regulation of TOR signaling"/>
    <property type="evidence" value="ECO:0007669"/>
    <property type="project" value="InterPro"/>
</dbReference>
<dbReference type="SMART" id="SM00960">
    <property type="entry name" value="Robl_LC7"/>
    <property type="match status" value="1"/>
</dbReference>
<name>A0A0F9NBH8_9ZZZZ</name>
<dbReference type="GO" id="GO:0060090">
    <property type="term" value="F:molecular adaptor activity"/>
    <property type="evidence" value="ECO:0007669"/>
    <property type="project" value="InterPro"/>
</dbReference>
<dbReference type="GO" id="GO:0005085">
    <property type="term" value="F:guanyl-nucleotide exchange factor activity"/>
    <property type="evidence" value="ECO:0007669"/>
    <property type="project" value="InterPro"/>
</dbReference>
<evidence type="ECO:0000259" key="1">
    <source>
        <dbReference type="SMART" id="SM00960"/>
    </source>
</evidence>
<sequence length="123" mass="13014">MSENIAELTDLLRRMEAVNSDIQGSSIVSVQGLPICSVLARDINDGIVSAMSAAILSVSERAVEELARGVLKRISIEGDEGIIILSKAGQNAILCTLAKSDSSLGMVFLNIQSVSNRIAELLD</sequence>
<feature type="domain" description="Roadblock/LAMTOR2" evidence="1">
    <location>
        <begin position="8"/>
        <end position="98"/>
    </location>
</feature>
<comment type="caution">
    <text evidence="2">The sequence shown here is derived from an EMBL/GenBank/DDBJ whole genome shotgun (WGS) entry which is preliminary data.</text>
</comment>